<evidence type="ECO:0000256" key="2">
    <source>
        <dbReference type="ARBA" id="ARBA00013855"/>
    </source>
</evidence>
<dbReference type="InterPro" id="IPR007221">
    <property type="entry name" value="MreC"/>
</dbReference>
<keyword evidence="3 5" id="KW-0133">Cell shape</keyword>
<dbReference type="PIRSF" id="PIRSF038471">
    <property type="entry name" value="MreC"/>
    <property type="match status" value="1"/>
</dbReference>
<evidence type="ECO:0000313" key="9">
    <source>
        <dbReference type="Proteomes" id="UP001431634"/>
    </source>
</evidence>
<dbReference type="InterPro" id="IPR055342">
    <property type="entry name" value="MreC_beta-barrel_core"/>
</dbReference>
<evidence type="ECO:0000313" key="8">
    <source>
        <dbReference type="EMBL" id="MDI2090557.1"/>
    </source>
</evidence>
<organism evidence="8 9">
    <name type="scientific">Commensalibacter oyaizuii</name>
    <dbReference type="NCBI Taxonomy" id="3043873"/>
    <lineage>
        <taxon>Bacteria</taxon>
        <taxon>Pseudomonadati</taxon>
        <taxon>Pseudomonadota</taxon>
        <taxon>Alphaproteobacteria</taxon>
        <taxon>Acetobacterales</taxon>
        <taxon>Acetobacteraceae</taxon>
    </lineage>
</organism>
<dbReference type="NCBIfam" id="NF010512">
    <property type="entry name" value="PRK13922.12-1"/>
    <property type="match status" value="1"/>
</dbReference>
<dbReference type="EMBL" id="JASBAO010000001">
    <property type="protein sequence ID" value="MDI2090557.1"/>
    <property type="molecule type" value="Genomic_DNA"/>
</dbReference>
<gene>
    <name evidence="8" type="primary">mreC</name>
    <name evidence="8" type="ORF">QJV27_04040</name>
</gene>
<evidence type="ECO:0000256" key="6">
    <source>
        <dbReference type="SAM" id="MobiDB-lite"/>
    </source>
</evidence>
<feature type="domain" description="Rod shape-determining protein MreC beta-barrel core" evidence="7">
    <location>
        <begin position="134"/>
        <end position="246"/>
    </location>
</feature>
<dbReference type="InterPro" id="IPR042177">
    <property type="entry name" value="Cell/Rod_1"/>
</dbReference>
<evidence type="ECO:0000256" key="4">
    <source>
        <dbReference type="ARBA" id="ARBA00032089"/>
    </source>
</evidence>
<reference evidence="8" key="1">
    <citation type="submission" date="2023-05" db="EMBL/GenBank/DDBJ databases">
        <title>Whole genome sequence of Commensalibacter sp.</title>
        <authorList>
            <person name="Charoenyingcharoen P."/>
            <person name="Yukphan P."/>
        </authorList>
    </citation>
    <scope>NUCLEOTIDE SEQUENCE</scope>
    <source>
        <strain evidence="8">TBRC 16381</strain>
    </source>
</reference>
<sequence>MIPLSIQIKQGLAKLVLPLLFVFACLIMLLGQAQPKFVEAVRLKVSDYLAPGYALVEEPFGVLNGFLQNLKNIQHVAAENKALKDENLQLRRWYHVAMGLADENETLKKQLHWMPDPALSFITTRVVADISGVYRKAILVVLDENHKVRPGQVALDGFGLVGRVTEVGDRSARILLINDDSSRIPVRLLNSHAAAIMAGDNSLYPRLIFYPEDKHPVEGERVVTDAKGEALPAGIPIGYVHYIQPGQPVVIPYLPLDRLKIIRIFDYGMQQIVAPDAPGRVVSTKKKNRQGPVASPNMLGHNEE</sequence>
<dbReference type="RefSeq" id="WP_281447691.1">
    <property type="nucleotide sequence ID" value="NZ_JASBAO010000001.1"/>
</dbReference>
<evidence type="ECO:0000256" key="1">
    <source>
        <dbReference type="ARBA" id="ARBA00009369"/>
    </source>
</evidence>
<proteinExistence type="inferred from homology"/>
<dbReference type="PANTHER" id="PTHR34138">
    <property type="entry name" value="CELL SHAPE-DETERMINING PROTEIN MREC"/>
    <property type="match status" value="1"/>
</dbReference>
<dbReference type="Gene3D" id="2.40.10.350">
    <property type="entry name" value="Rod shape-determining protein MreC, domain 2"/>
    <property type="match status" value="1"/>
</dbReference>
<comment type="caution">
    <text evidence="8">The sequence shown here is derived from an EMBL/GenBank/DDBJ whole genome shotgun (WGS) entry which is preliminary data.</text>
</comment>
<evidence type="ECO:0000256" key="3">
    <source>
        <dbReference type="ARBA" id="ARBA00022960"/>
    </source>
</evidence>
<dbReference type="Gene3D" id="2.40.10.340">
    <property type="entry name" value="Rod shape-determining protein MreC, domain 1"/>
    <property type="match status" value="1"/>
</dbReference>
<dbReference type="PANTHER" id="PTHR34138:SF1">
    <property type="entry name" value="CELL SHAPE-DETERMINING PROTEIN MREC"/>
    <property type="match status" value="1"/>
</dbReference>
<evidence type="ECO:0000259" key="7">
    <source>
        <dbReference type="Pfam" id="PF04085"/>
    </source>
</evidence>
<name>A0ABT6Q0B7_9PROT</name>
<accession>A0ABT6Q0B7</accession>
<evidence type="ECO:0000256" key="5">
    <source>
        <dbReference type="PIRNR" id="PIRNR038471"/>
    </source>
</evidence>
<dbReference type="Proteomes" id="UP001431634">
    <property type="component" value="Unassembled WGS sequence"/>
</dbReference>
<keyword evidence="9" id="KW-1185">Reference proteome</keyword>
<dbReference type="InterPro" id="IPR042175">
    <property type="entry name" value="Cell/Rod_MreC_2"/>
</dbReference>
<protein>
    <recommendedName>
        <fullName evidence="2 5">Cell shape-determining protein MreC</fullName>
    </recommendedName>
    <alternativeName>
        <fullName evidence="4 5">Cell shape protein MreC</fullName>
    </alternativeName>
</protein>
<comment type="similarity">
    <text evidence="1 5">Belongs to the MreC family.</text>
</comment>
<comment type="function">
    <text evidence="5">Involved in formation and maintenance of cell shape.</text>
</comment>
<feature type="region of interest" description="Disordered" evidence="6">
    <location>
        <begin position="281"/>
        <end position="304"/>
    </location>
</feature>
<dbReference type="Pfam" id="PF04085">
    <property type="entry name" value="MreC"/>
    <property type="match status" value="1"/>
</dbReference>